<evidence type="ECO:0000313" key="3">
    <source>
        <dbReference type="Proteomes" id="UP000600946"/>
    </source>
</evidence>
<evidence type="ECO:0000313" key="2">
    <source>
        <dbReference type="EMBL" id="GGY16101.1"/>
    </source>
</evidence>
<feature type="region of interest" description="Disordered" evidence="1">
    <location>
        <begin position="1"/>
        <end position="59"/>
    </location>
</feature>
<name>A0ABQ2ZGS6_9ACTN</name>
<evidence type="ECO:0000256" key="1">
    <source>
        <dbReference type="SAM" id="MobiDB-lite"/>
    </source>
</evidence>
<reference evidence="3" key="1">
    <citation type="journal article" date="2019" name="Int. J. Syst. Evol. Microbiol.">
        <title>The Global Catalogue of Microorganisms (GCM) 10K type strain sequencing project: providing services to taxonomists for standard genome sequencing and annotation.</title>
        <authorList>
            <consortium name="The Broad Institute Genomics Platform"/>
            <consortium name="The Broad Institute Genome Sequencing Center for Infectious Disease"/>
            <person name="Wu L."/>
            <person name="Ma J."/>
        </authorList>
    </citation>
    <scope>NUCLEOTIDE SEQUENCE [LARGE SCALE GENOMIC DNA]</scope>
    <source>
        <strain evidence="3">JCM 4594</strain>
    </source>
</reference>
<dbReference type="EMBL" id="BMUU01000001">
    <property type="protein sequence ID" value="GGY16101.1"/>
    <property type="molecule type" value="Genomic_DNA"/>
</dbReference>
<sequence length="59" mass="6605">MKTRGTRLRRKSTSAASLVMGPPAAPKAERNRLRLEVTRPGGKPGEYRDPGGNEFRIRR</sequence>
<comment type="caution">
    <text evidence="2">The sequence shown here is derived from an EMBL/GenBank/DDBJ whole genome shotgun (WGS) entry which is preliminary data.</text>
</comment>
<organism evidence="2 3">
    <name type="scientific">Streptomyces xanthochromogenes</name>
    <dbReference type="NCBI Taxonomy" id="67384"/>
    <lineage>
        <taxon>Bacteria</taxon>
        <taxon>Bacillati</taxon>
        <taxon>Actinomycetota</taxon>
        <taxon>Actinomycetes</taxon>
        <taxon>Kitasatosporales</taxon>
        <taxon>Streptomycetaceae</taxon>
        <taxon>Streptomyces</taxon>
    </lineage>
</organism>
<gene>
    <name evidence="2" type="ORF">GCM10010326_04990</name>
</gene>
<feature type="compositionally biased region" description="Basic and acidic residues" evidence="1">
    <location>
        <begin position="27"/>
        <end position="37"/>
    </location>
</feature>
<feature type="compositionally biased region" description="Basic residues" evidence="1">
    <location>
        <begin position="1"/>
        <end position="12"/>
    </location>
</feature>
<proteinExistence type="predicted"/>
<dbReference type="Proteomes" id="UP000600946">
    <property type="component" value="Unassembled WGS sequence"/>
</dbReference>
<accession>A0ABQ2ZGS6</accession>
<dbReference type="GeneID" id="96288524"/>
<dbReference type="RefSeq" id="WP_190026014.1">
    <property type="nucleotide sequence ID" value="NZ_BMUU01000001.1"/>
</dbReference>
<keyword evidence="3" id="KW-1185">Reference proteome</keyword>
<protein>
    <submittedName>
        <fullName evidence="2">Uncharacterized protein</fullName>
    </submittedName>
</protein>